<proteinExistence type="predicted"/>
<keyword evidence="2" id="KW-1185">Reference proteome</keyword>
<evidence type="ECO:0000313" key="1">
    <source>
        <dbReference type="EMBL" id="MPC79926.1"/>
    </source>
</evidence>
<protein>
    <submittedName>
        <fullName evidence="1">Uncharacterized protein</fullName>
    </submittedName>
</protein>
<name>A0A5B7IDA2_PORTR</name>
<dbReference type="EMBL" id="VSRR010052462">
    <property type="protein sequence ID" value="MPC79926.1"/>
    <property type="molecule type" value="Genomic_DNA"/>
</dbReference>
<sequence>MPNKDDVKTTYNKTWIPRSPAFSSVPTKDEVNHVHPQTPPDICEPIVAWAEAAAVPPAATLSIQQEHLCRTLPVFKSVFLCKYGTSPQG</sequence>
<accession>A0A5B7IDA2</accession>
<comment type="caution">
    <text evidence="1">The sequence shown here is derived from an EMBL/GenBank/DDBJ whole genome shotgun (WGS) entry which is preliminary data.</text>
</comment>
<dbReference type="AlphaFoldDB" id="A0A5B7IDA2"/>
<reference evidence="1 2" key="1">
    <citation type="submission" date="2019-05" db="EMBL/GenBank/DDBJ databases">
        <title>Another draft genome of Portunus trituberculatus and its Hox gene families provides insights of decapod evolution.</title>
        <authorList>
            <person name="Jeong J.-H."/>
            <person name="Song I."/>
            <person name="Kim S."/>
            <person name="Choi T."/>
            <person name="Kim D."/>
            <person name="Ryu S."/>
            <person name="Kim W."/>
        </authorList>
    </citation>
    <scope>NUCLEOTIDE SEQUENCE [LARGE SCALE GENOMIC DNA]</scope>
    <source>
        <tissue evidence="1">Muscle</tissue>
    </source>
</reference>
<organism evidence="1 2">
    <name type="scientific">Portunus trituberculatus</name>
    <name type="common">Swimming crab</name>
    <name type="synonym">Neptunus trituberculatus</name>
    <dbReference type="NCBI Taxonomy" id="210409"/>
    <lineage>
        <taxon>Eukaryota</taxon>
        <taxon>Metazoa</taxon>
        <taxon>Ecdysozoa</taxon>
        <taxon>Arthropoda</taxon>
        <taxon>Crustacea</taxon>
        <taxon>Multicrustacea</taxon>
        <taxon>Malacostraca</taxon>
        <taxon>Eumalacostraca</taxon>
        <taxon>Eucarida</taxon>
        <taxon>Decapoda</taxon>
        <taxon>Pleocyemata</taxon>
        <taxon>Brachyura</taxon>
        <taxon>Eubrachyura</taxon>
        <taxon>Portunoidea</taxon>
        <taxon>Portunidae</taxon>
        <taxon>Portuninae</taxon>
        <taxon>Portunus</taxon>
    </lineage>
</organism>
<dbReference type="Proteomes" id="UP000324222">
    <property type="component" value="Unassembled WGS sequence"/>
</dbReference>
<evidence type="ECO:0000313" key="2">
    <source>
        <dbReference type="Proteomes" id="UP000324222"/>
    </source>
</evidence>
<gene>
    <name evidence="1" type="ORF">E2C01_074483</name>
</gene>